<dbReference type="Pfam" id="PF12832">
    <property type="entry name" value="MFS_1_like"/>
    <property type="match status" value="1"/>
</dbReference>
<dbReference type="InterPro" id="IPR036259">
    <property type="entry name" value="MFS_trans_sf"/>
</dbReference>
<feature type="transmembrane region" description="Helical" evidence="5">
    <location>
        <begin position="98"/>
        <end position="119"/>
    </location>
</feature>
<feature type="transmembrane region" description="Helical" evidence="5">
    <location>
        <begin position="70"/>
        <end position="86"/>
    </location>
</feature>
<dbReference type="VEuPathDB" id="MicrosporidiaDB:M153_2724000386"/>
<accession>A0A0R0LU77</accession>
<evidence type="ECO:0000256" key="2">
    <source>
        <dbReference type="ARBA" id="ARBA00022692"/>
    </source>
</evidence>
<comment type="caution">
    <text evidence="7">The sequence shown here is derived from an EMBL/GenBank/DDBJ whole genome shotgun (WGS) entry which is preliminary data.</text>
</comment>
<dbReference type="Gene3D" id="1.20.1250.20">
    <property type="entry name" value="MFS general substrate transporter like domains"/>
    <property type="match status" value="2"/>
</dbReference>
<feature type="transmembrane region" description="Helical" evidence="5">
    <location>
        <begin position="281"/>
        <end position="307"/>
    </location>
</feature>
<feature type="transmembrane region" description="Helical" evidence="5">
    <location>
        <begin position="7"/>
        <end position="29"/>
    </location>
</feature>
<evidence type="ECO:0000256" key="1">
    <source>
        <dbReference type="ARBA" id="ARBA00004141"/>
    </source>
</evidence>
<evidence type="ECO:0000313" key="7">
    <source>
        <dbReference type="EMBL" id="KRH92792.1"/>
    </source>
</evidence>
<feature type="transmembrane region" description="Helical" evidence="5">
    <location>
        <begin position="358"/>
        <end position="375"/>
    </location>
</feature>
<feature type="transmembrane region" description="Helical" evidence="5">
    <location>
        <begin position="172"/>
        <end position="196"/>
    </location>
</feature>
<keyword evidence="8" id="KW-1185">Reference proteome</keyword>
<dbReference type="EMBL" id="LGUB01000677">
    <property type="protein sequence ID" value="KRH92792.1"/>
    <property type="molecule type" value="Genomic_DNA"/>
</dbReference>
<dbReference type="InterPro" id="IPR024989">
    <property type="entry name" value="MFS_assoc_dom"/>
</dbReference>
<evidence type="ECO:0000256" key="4">
    <source>
        <dbReference type="ARBA" id="ARBA00023136"/>
    </source>
</evidence>
<protein>
    <submittedName>
        <fullName evidence="7">Major Facilitator Superfamily (MFS)</fullName>
    </submittedName>
</protein>
<reference evidence="7 8" key="1">
    <citation type="submission" date="2015-07" db="EMBL/GenBank/DDBJ databases">
        <title>The genome of Pseudoloma neurophilia, a relevant intracellular parasite of the zebrafish.</title>
        <authorList>
            <person name="Ndikumana S."/>
            <person name="Pelin A."/>
            <person name="Sanders J."/>
            <person name="Corradi N."/>
        </authorList>
    </citation>
    <scope>NUCLEOTIDE SEQUENCE [LARGE SCALE GENOMIC DNA]</scope>
    <source>
        <strain evidence="7 8">MK1</strain>
    </source>
</reference>
<feature type="transmembrane region" description="Helical" evidence="5">
    <location>
        <begin position="319"/>
        <end position="338"/>
    </location>
</feature>
<feature type="transmembrane region" description="Helical" evidence="5">
    <location>
        <begin position="139"/>
        <end position="160"/>
    </location>
</feature>
<comment type="subcellular location">
    <subcellularLocation>
        <location evidence="1">Membrane</location>
        <topology evidence="1">Multi-pass membrane protein</topology>
    </subcellularLocation>
</comment>
<keyword evidence="3 5" id="KW-1133">Transmembrane helix</keyword>
<dbReference type="SUPFAM" id="SSF103473">
    <property type="entry name" value="MFS general substrate transporter"/>
    <property type="match status" value="1"/>
</dbReference>
<evidence type="ECO:0000256" key="5">
    <source>
        <dbReference type="SAM" id="Phobius"/>
    </source>
</evidence>
<gene>
    <name evidence="7" type="ORF">M153_2724000386</name>
</gene>
<evidence type="ECO:0000313" key="8">
    <source>
        <dbReference type="Proteomes" id="UP000051530"/>
    </source>
</evidence>
<feature type="transmembrane region" description="Helical" evidence="5">
    <location>
        <begin position="395"/>
        <end position="415"/>
    </location>
</feature>
<feature type="transmembrane region" description="Helical" evidence="5">
    <location>
        <begin position="249"/>
        <end position="269"/>
    </location>
</feature>
<evidence type="ECO:0000259" key="6">
    <source>
        <dbReference type="Pfam" id="PF12832"/>
    </source>
</evidence>
<feature type="domain" description="Major facilitator superfamily associated" evidence="6">
    <location>
        <begin position="8"/>
        <end position="364"/>
    </location>
</feature>
<dbReference type="AlphaFoldDB" id="A0A0R0LU77"/>
<dbReference type="GO" id="GO:0016020">
    <property type="term" value="C:membrane"/>
    <property type="evidence" value="ECO:0007669"/>
    <property type="project" value="UniProtKB-SubCell"/>
</dbReference>
<sequence length="427" mass="48254">MSATFLHLTLINFFLNAMVYSVHNFIIVIVGESGVADLNQILKLQVLYGIKFIAAMMFTSFCDKKGGHKYVLTISAVLFCSGALLLTKLEEFDEKIRFNFIIVGLFMYTVGNGGLFPIIDSLTFKYLRKIGKTERIGRLRFAGSLGQLVSNFFLAFIHYLKKDTGCVKHIPNAYTCAAFAIVLSIISLLLSTKNIYTEEDAQIASERQKTSEIWENFKRLITIVSFCYFISVLFAGIDRQGISNFLTMYFGKVGVATSAIHVILLWRTLPELIIYGLSEFLARFLALDVIFMMAIFITVSRSFFYAFVDVSDFTEKQKFFFSLFSETSKGFYSALFHYSAMRIFNSFADSKNVSIAQGAFYSAYNSLPYMAFPLFSPLFAKSKDKHITLAELQTLFKLVGTIAILGLVGPIVRLFHKGMKSKKCQFV</sequence>
<dbReference type="Proteomes" id="UP000051530">
    <property type="component" value="Unassembled WGS sequence"/>
</dbReference>
<evidence type="ECO:0000256" key="3">
    <source>
        <dbReference type="ARBA" id="ARBA00022989"/>
    </source>
</evidence>
<keyword evidence="4 5" id="KW-0472">Membrane</keyword>
<keyword evidence="2 5" id="KW-0812">Transmembrane</keyword>
<name>A0A0R0LU77_9MICR</name>
<feature type="transmembrane region" description="Helical" evidence="5">
    <location>
        <begin position="217"/>
        <end position="237"/>
    </location>
</feature>
<feature type="transmembrane region" description="Helical" evidence="5">
    <location>
        <begin position="41"/>
        <end position="58"/>
    </location>
</feature>
<organism evidence="7 8">
    <name type="scientific">Pseudoloma neurophilia</name>
    <dbReference type="NCBI Taxonomy" id="146866"/>
    <lineage>
        <taxon>Eukaryota</taxon>
        <taxon>Fungi</taxon>
        <taxon>Fungi incertae sedis</taxon>
        <taxon>Microsporidia</taxon>
        <taxon>Pseudoloma</taxon>
    </lineage>
</organism>
<proteinExistence type="predicted"/>